<reference evidence="1" key="1">
    <citation type="submission" date="2016-10" db="EMBL/GenBank/DDBJ databases">
        <authorList>
            <person name="de Groot N.N."/>
        </authorList>
    </citation>
    <scope>NUCLEOTIDE SEQUENCE [LARGE SCALE GENOMIC DNA]</scope>
    <source>
        <strain evidence="1">ATCC 20501</strain>
    </source>
</reference>
<dbReference type="PIRSF" id="PIRSF017393">
    <property type="entry name" value="MTase_SAV2177"/>
    <property type="match status" value="1"/>
</dbReference>
<organism evidence="1 4">
    <name type="scientific">Saccharopolyspora kobensis</name>
    <dbReference type="NCBI Taxonomy" id="146035"/>
    <lineage>
        <taxon>Bacteria</taxon>
        <taxon>Bacillati</taxon>
        <taxon>Actinomycetota</taxon>
        <taxon>Actinomycetes</taxon>
        <taxon>Pseudonocardiales</taxon>
        <taxon>Pseudonocardiaceae</taxon>
        <taxon>Saccharopolyspora</taxon>
    </lineage>
</organism>
<dbReference type="EMBL" id="FOME01000012">
    <property type="protein sequence ID" value="SFE54151.1"/>
    <property type="molecule type" value="Genomic_DNA"/>
</dbReference>
<reference evidence="3 4" key="2">
    <citation type="submission" date="2016-10" db="EMBL/GenBank/DDBJ databases">
        <authorList>
            <person name="Varghese N."/>
            <person name="Submissions S."/>
        </authorList>
    </citation>
    <scope>NUCLEOTIDE SEQUENCE [LARGE SCALE GENOMIC DNA]</scope>
    <source>
        <strain evidence="4">ATCC 20501</strain>
        <strain evidence="2 3">CGMCC 4.3529</strain>
    </source>
</reference>
<evidence type="ECO:0000313" key="4">
    <source>
        <dbReference type="Proteomes" id="UP000236729"/>
    </source>
</evidence>
<dbReference type="GO" id="GO:0032259">
    <property type="term" value="P:methylation"/>
    <property type="evidence" value="ECO:0007669"/>
    <property type="project" value="UniProtKB-KW"/>
</dbReference>
<protein>
    <submittedName>
        <fullName evidence="1">O-Methyltransferase involved in polyketide biosynthesis</fullName>
    </submittedName>
</protein>
<proteinExistence type="predicted"/>
<dbReference type="RefSeq" id="WP_235863764.1">
    <property type="nucleotide sequence ID" value="NZ_FNVB01000003.1"/>
</dbReference>
<evidence type="ECO:0000313" key="2">
    <source>
        <dbReference type="EMBL" id="SFE54151.1"/>
    </source>
</evidence>
<accession>A0A1H6ADP9</accession>
<keyword evidence="1" id="KW-0808">Transferase</keyword>
<dbReference type="Proteomes" id="UP000236729">
    <property type="component" value="Unassembled WGS sequence"/>
</dbReference>
<dbReference type="SUPFAM" id="SSF53335">
    <property type="entry name" value="S-adenosyl-L-methionine-dependent methyltransferases"/>
    <property type="match status" value="1"/>
</dbReference>
<dbReference type="SMR" id="A0A1H6ADP9"/>
<dbReference type="Pfam" id="PF04672">
    <property type="entry name" value="Methyltransf_19"/>
    <property type="match status" value="1"/>
</dbReference>
<dbReference type="InterPro" id="IPR006764">
    <property type="entry name" value="SAM_dep_MeTrfase_SAV2177_type"/>
</dbReference>
<dbReference type="Gene3D" id="3.40.50.150">
    <property type="entry name" value="Vaccinia Virus protein VP39"/>
    <property type="match status" value="1"/>
</dbReference>
<dbReference type="InterPro" id="IPR029063">
    <property type="entry name" value="SAM-dependent_MTases_sf"/>
</dbReference>
<keyword evidence="1" id="KW-0489">Methyltransferase</keyword>
<accession>A0A1I2BDB0</accession>
<evidence type="ECO:0000313" key="1">
    <source>
        <dbReference type="EMBL" id="SEG46165.1"/>
    </source>
</evidence>
<gene>
    <name evidence="1" type="ORF">SAMN02982929_02250</name>
    <name evidence="2" type="ORF">SAMN05216506_11284</name>
</gene>
<evidence type="ECO:0000313" key="3">
    <source>
        <dbReference type="Proteomes" id="UP000199690"/>
    </source>
</evidence>
<dbReference type="AlphaFoldDB" id="A0A1H6ADP9"/>
<name>A0A1H6ADP9_9PSEU</name>
<keyword evidence="3" id="KW-1185">Reference proteome</keyword>
<dbReference type="Proteomes" id="UP000199690">
    <property type="component" value="Unassembled WGS sequence"/>
</dbReference>
<dbReference type="EMBL" id="FNVB01000003">
    <property type="protein sequence ID" value="SEG46165.1"/>
    <property type="molecule type" value="Genomic_DNA"/>
</dbReference>
<dbReference type="GO" id="GO:0008168">
    <property type="term" value="F:methyltransferase activity"/>
    <property type="evidence" value="ECO:0007669"/>
    <property type="project" value="UniProtKB-KW"/>
</dbReference>
<sequence length="273" mass="29614">MSILDPVPALPASVDTTQPSAARAYDYFLGGSHNFAADRAFADQVLEIAPSIPAVTRLNRSFLRRAVRYCLDQGIRQFLDLGSGIPTVGNTHQVAESAGIPARVVYVDNEPVAYHHAQHVLGGSETATIIQADMRDLPAVLDHPDARRLLDFSRPVGLLAVGVLLYLEDPQPAELIRAYRQRLAPGSLVAVSTLTDEHASPALRSEMEMLRGAYEAAGEPVYPRDHAEILSWFDGLDLVDPGLVTLPEWHTDDPEELADAARPLGYGAVARVP</sequence>